<comment type="caution">
    <text evidence="1">The sequence shown here is derived from an EMBL/GenBank/DDBJ whole genome shotgun (WGS) entry which is preliminary data.</text>
</comment>
<sequence length="153" mass="17525">MKREVRNSRQQANSDVFSWSAIDMLGVNPQVIIHKLNVLLGEKSIKQKKRRFVLKVVEVVRQEVAKLLSVGFIKKVEYSGWVSNMACPKESFPLPSIDRLVDASAGCRFMSSMDAFLGCNQILLDQDDLEKTTFITEKELFYYRVMPFGLKNT</sequence>
<dbReference type="SUPFAM" id="SSF56672">
    <property type="entry name" value="DNA/RNA polymerases"/>
    <property type="match status" value="1"/>
</dbReference>
<proteinExistence type="predicted"/>
<protein>
    <submittedName>
        <fullName evidence="1">Transposon Ty3-G Gag-Pol polyprotein</fullName>
    </submittedName>
</protein>
<dbReference type="Proteomes" id="UP000325315">
    <property type="component" value="Unassembled WGS sequence"/>
</dbReference>
<evidence type="ECO:0000313" key="1">
    <source>
        <dbReference type="EMBL" id="KAA3461125.1"/>
    </source>
</evidence>
<keyword evidence="2" id="KW-1185">Reference proteome</keyword>
<dbReference type="PANTHER" id="PTHR24559:SF444">
    <property type="entry name" value="REVERSE TRANSCRIPTASE DOMAIN-CONTAINING PROTEIN"/>
    <property type="match status" value="1"/>
</dbReference>
<accession>A0A5B6UZP4</accession>
<dbReference type="AlphaFoldDB" id="A0A5B6UZP4"/>
<dbReference type="Gene3D" id="3.10.10.10">
    <property type="entry name" value="HIV Type 1 Reverse Transcriptase, subunit A, domain 1"/>
    <property type="match status" value="1"/>
</dbReference>
<name>A0A5B6UZP4_9ROSI</name>
<evidence type="ECO:0000313" key="2">
    <source>
        <dbReference type="Proteomes" id="UP000325315"/>
    </source>
</evidence>
<organism evidence="1 2">
    <name type="scientific">Gossypium australe</name>
    <dbReference type="NCBI Taxonomy" id="47621"/>
    <lineage>
        <taxon>Eukaryota</taxon>
        <taxon>Viridiplantae</taxon>
        <taxon>Streptophyta</taxon>
        <taxon>Embryophyta</taxon>
        <taxon>Tracheophyta</taxon>
        <taxon>Spermatophyta</taxon>
        <taxon>Magnoliopsida</taxon>
        <taxon>eudicotyledons</taxon>
        <taxon>Gunneridae</taxon>
        <taxon>Pentapetalae</taxon>
        <taxon>rosids</taxon>
        <taxon>malvids</taxon>
        <taxon>Malvales</taxon>
        <taxon>Malvaceae</taxon>
        <taxon>Malvoideae</taxon>
        <taxon>Gossypium</taxon>
    </lineage>
</organism>
<dbReference type="InterPro" id="IPR043502">
    <property type="entry name" value="DNA/RNA_pol_sf"/>
</dbReference>
<reference evidence="2" key="1">
    <citation type="journal article" date="2019" name="Plant Biotechnol. J.">
        <title>Genome sequencing of the Australian wild diploid species Gossypium australe highlights disease resistance and delayed gland morphogenesis.</title>
        <authorList>
            <person name="Cai Y."/>
            <person name="Cai X."/>
            <person name="Wang Q."/>
            <person name="Wang P."/>
            <person name="Zhang Y."/>
            <person name="Cai C."/>
            <person name="Xu Y."/>
            <person name="Wang K."/>
            <person name="Zhou Z."/>
            <person name="Wang C."/>
            <person name="Geng S."/>
            <person name="Li B."/>
            <person name="Dong Q."/>
            <person name="Hou Y."/>
            <person name="Wang H."/>
            <person name="Ai P."/>
            <person name="Liu Z."/>
            <person name="Yi F."/>
            <person name="Sun M."/>
            <person name="An G."/>
            <person name="Cheng J."/>
            <person name="Zhang Y."/>
            <person name="Shi Q."/>
            <person name="Xie Y."/>
            <person name="Shi X."/>
            <person name="Chang Y."/>
            <person name="Huang F."/>
            <person name="Chen Y."/>
            <person name="Hong S."/>
            <person name="Mi L."/>
            <person name="Sun Q."/>
            <person name="Zhang L."/>
            <person name="Zhou B."/>
            <person name="Peng R."/>
            <person name="Zhang X."/>
            <person name="Liu F."/>
        </authorList>
    </citation>
    <scope>NUCLEOTIDE SEQUENCE [LARGE SCALE GENOMIC DNA]</scope>
    <source>
        <strain evidence="2">cv. PA1801</strain>
    </source>
</reference>
<dbReference type="InterPro" id="IPR053134">
    <property type="entry name" value="RNA-dir_DNA_polymerase"/>
</dbReference>
<gene>
    <name evidence="1" type="ORF">EPI10_027726</name>
</gene>
<dbReference type="PANTHER" id="PTHR24559">
    <property type="entry name" value="TRANSPOSON TY3-I GAG-POL POLYPROTEIN"/>
    <property type="match status" value="1"/>
</dbReference>
<dbReference type="EMBL" id="SMMG02000009">
    <property type="protein sequence ID" value="KAA3461125.1"/>
    <property type="molecule type" value="Genomic_DNA"/>
</dbReference>
<dbReference type="OrthoDB" id="1735624at2759"/>